<evidence type="ECO:0000256" key="8">
    <source>
        <dbReference type="ARBA" id="ARBA00023163"/>
    </source>
</evidence>
<evidence type="ECO:0000256" key="1">
    <source>
        <dbReference type="ARBA" id="ARBA00004604"/>
    </source>
</evidence>
<name>A0A830BIC1_9LAMI</name>
<proteinExistence type="inferred from homology"/>
<dbReference type="Pfam" id="PF20644">
    <property type="entry name" value="Rrn7_cyclin_N"/>
    <property type="match status" value="1"/>
</dbReference>
<evidence type="ECO:0000256" key="7">
    <source>
        <dbReference type="ARBA" id="ARBA00023125"/>
    </source>
</evidence>
<comment type="subcellular location">
    <subcellularLocation>
        <location evidence="1">Nucleus</location>
        <location evidence="1">Nucleolus</location>
    </subcellularLocation>
</comment>
<keyword evidence="5" id="KW-0862">Zinc</keyword>
<evidence type="ECO:0000256" key="2">
    <source>
        <dbReference type="ARBA" id="ARBA00006899"/>
    </source>
</evidence>
<dbReference type="AlphaFoldDB" id="A0A830BIC1"/>
<dbReference type="EMBL" id="BMAC01000116">
    <property type="protein sequence ID" value="GFP85932.1"/>
    <property type="molecule type" value="Genomic_DNA"/>
</dbReference>
<dbReference type="GO" id="GO:0001164">
    <property type="term" value="F:RNA polymerase I core promoter sequence-specific DNA binding"/>
    <property type="evidence" value="ECO:0007669"/>
    <property type="project" value="InterPro"/>
</dbReference>
<keyword evidence="7" id="KW-0238">DNA-binding</keyword>
<evidence type="ECO:0000259" key="10">
    <source>
        <dbReference type="Pfam" id="PF20644"/>
    </source>
</evidence>
<sequence>MVGRVQRTCQDCGSNVGFSMSDDGFFYCGYCLSQADDIVDTGVDEEQVFTHYNPNVPVDDAGDGVGPTGPSDFGSTKKNISYEDYYLEIRSRYLTGIQIMIQSQCKALVEEFSVSPLIIGLVGQVWLRFLASTGLMAGEWADQAVHDSEAQMKGAGEGEEFQPSAQHRGDPVNIHGKRVAYVWFRSLRSTIQLPCTLAISFLVCHVAREAVTPSDMIKWALEGKLPYFAASDDIEKQIGSSSDACPIPAKRMFRPVKIISSQKLESTAAQIAQKIGLELPSVNFFAIASRFLNQLSLPIADILSMACRVHEWSKPTELYLSANEFRIPTRACVMSILIVTIRMIFDINGYGMWESSFSNNIKNVNLLRMLEAKYDEFDELYAEYSCDLPSYLQFCKDVVFSDLRPSYEDLEEEKILKEFWDFYQSNKVLWS</sequence>
<accession>A0A830BIC1</accession>
<organism evidence="11 12">
    <name type="scientific">Phtheirospermum japonicum</name>
    <dbReference type="NCBI Taxonomy" id="374723"/>
    <lineage>
        <taxon>Eukaryota</taxon>
        <taxon>Viridiplantae</taxon>
        <taxon>Streptophyta</taxon>
        <taxon>Embryophyta</taxon>
        <taxon>Tracheophyta</taxon>
        <taxon>Spermatophyta</taxon>
        <taxon>Magnoliopsida</taxon>
        <taxon>eudicotyledons</taxon>
        <taxon>Gunneridae</taxon>
        <taxon>Pentapetalae</taxon>
        <taxon>asterids</taxon>
        <taxon>lamiids</taxon>
        <taxon>Lamiales</taxon>
        <taxon>Orobanchaceae</taxon>
        <taxon>Orobanchaceae incertae sedis</taxon>
        <taxon>Phtheirospermum</taxon>
    </lineage>
</organism>
<protein>
    <submittedName>
        <fullName evidence="11">Tata box-binding protein-associated factor RNA polymerase i subunit b</fullName>
    </submittedName>
</protein>
<feature type="domain" description="Rrn7/TAF1B N-terminal cyclin" evidence="10">
    <location>
        <begin position="97"/>
        <end position="234"/>
    </location>
</feature>
<reference evidence="11" key="1">
    <citation type="submission" date="2020-07" db="EMBL/GenBank/DDBJ databases">
        <title>Ethylene signaling mediates host invasion by parasitic plants.</title>
        <authorList>
            <person name="Yoshida S."/>
        </authorList>
    </citation>
    <scope>NUCLEOTIDE SEQUENCE</scope>
    <source>
        <strain evidence="11">Okayama</strain>
    </source>
</reference>
<dbReference type="GO" id="GO:0042790">
    <property type="term" value="P:nucleolar large rRNA transcription by RNA polymerase I"/>
    <property type="evidence" value="ECO:0007669"/>
    <property type="project" value="TreeGrafter"/>
</dbReference>
<comment type="similarity">
    <text evidence="2">Belongs to the RRN7/TAF1B family.</text>
</comment>
<dbReference type="PANTHER" id="PTHR31576">
    <property type="entry name" value="TATA BOX-BINDING PROTEIN-ASSOCIATED FACTOR RNA POLYMERASE I SUBUNIT B"/>
    <property type="match status" value="1"/>
</dbReference>
<dbReference type="Proteomes" id="UP000653305">
    <property type="component" value="Unassembled WGS sequence"/>
</dbReference>
<dbReference type="GO" id="GO:0008270">
    <property type="term" value="F:zinc ion binding"/>
    <property type="evidence" value="ECO:0007669"/>
    <property type="project" value="UniProtKB-KW"/>
</dbReference>
<gene>
    <name evidence="11" type="ORF">PHJA_000737000</name>
</gene>
<dbReference type="InterPro" id="IPR033599">
    <property type="entry name" value="TAF1B/Rrn7"/>
</dbReference>
<dbReference type="PANTHER" id="PTHR31576:SF2">
    <property type="entry name" value="TATA BOX-BINDING PROTEIN-ASSOCIATED FACTOR RNA POLYMERASE I SUBUNIT B"/>
    <property type="match status" value="1"/>
</dbReference>
<evidence type="ECO:0000256" key="9">
    <source>
        <dbReference type="ARBA" id="ARBA00023242"/>
    </source>
</evidence>
<evidence type="ECO:0000313" key="12">
    <source>
        <dbReference type="Proteomes" id="UP000653305"/>
    </source>
</evidence>
<dbReference type="OrthoDB" id="10069252at2759"/>
<dbReference type="InterPro" id="IPR048540">
    <property type="entry name" value="Rrn7_cyclin_N"/>
</dbReference>
<keyword evidence="3" id="KW-0479">Metal-binding</keyword>
<keyword evidence="9" id="KW-0539">Nucleus</keyword>
<evidence type="ECO:0000256" key="6">
    <source>
        <dbReference type="ARBA" id="ARBA00023015"/>
    </source>
</evidence>
<evidence type="ECO:0000256" key="3">
    <source>
        <dbReference type="ARBA" id="ARBA00022723"/>
    </source>
</evidence>
<comment type="caution">
    <text evidence="11">The sequence shown here is derived from an EMBL/GenBank/DDBJ whole genome shotgun (WGS) entry which is preliminary data.</text>
</comment>
<keyword evidence="12" id="KW-1185">Reference proteome</keyword>
<evidence type="ECO:0000256" key="5">
    <source>
        <dbReference type="ARBA" id="ARBA00022833"/>
    </source>
</evidence>
<keyword evidence="8" id="KW-0804">Transcription</keyword>
<evidence type="ECO:0000313" key="11">
    <source>
        <dbReference type="EMBL" id="GFP85932.1"/>
    </source>
</evidence>
<dbReference type="GO" id="GO:0070860">
    <property type="term" value="C:RNA polymerase I core factor complex"/>
    <property type="evidence" value="ECO:0007669"/>
    <property type="project" value="InterPro"/>
</dbReference>
<keyword evidence="4" id="KW-0863">Zinc-finger</keyword>
<keyword evidence="6" id="KW-0805">Transcription regulation</keyword>
<evidence type="ECO:0000256" key="4">
    <source>
        <dbReference type="ARBA" id="ARBA00022771"/>
    </source>
</evidence>